<dbReference type="AlphaFoldDB" id="A0A0V7ZP51"/>
<protein>
    <submittedName>
        <fullName evidence="2">Glyoxalase</fullName>
    </submittedName>
</protein>
<proteinExistence type="predicted"/>
<dbReference type="Proteomes" id="UP000053372">
    <property type="component" value="Unassembled WGS sequence"/>
</dbReference>
<dbReference type="Gene3D" id="3.10.180.10">
    <property type="entry name" value="2,3-Dihydroxybiphenyl 1,2-Dioxygenase, domain 1"/>
    <property type="match status" value="1"/>
</dbReference>
<dbReference type="InterPro" id="IPR004360">
    <property type="entry name" value="Glyas_Fos-R_dOase_dom"/>
</dbReference>
<accession>A0A0V7ZP51</accession>
<organism evidence="2 4">
    <name type="scientific">Mastigocoleus testarum BC008</name>
    <dbReference type="NCBI Taxonomy" id="371196"/>
    <lineage>
        <taxon>Bacteria</taxon>
        <taxon>Bacillati</taxon>
        <taxon>Cyanobacteriota</taxon>
        <taxon>Cyanophyceae</taxon>
        <taxon>Nostocales</taxon>
        <taxon>Hapalosiphonaceae</taxon>
        <taxon>Mastigocoleus</taxon>
    </lineage>
</organism>
<dbReference type="InterPro" id="IPR037523">
    <property type="entry name" value="VOC_core"/>
</dbReference>
<evidence type="ECO:0000313" key="3">
    <source>
        <dbReference type="EMBL" id="KST66692.1"/>
    </source>
</evidence>
<evidence type="ECO:0000259" key="1">
    <source>
        <dbReference type="PROSITE" id="PS51819"/>
    </source>
</evidence>
<dbReference type="Pfam" id="PF00903">
    <property type="entry name" value="Glyoxalase"/>
    <property type="match status" value="1"/>
</dbReference>
<reference evidence="2 4" key="1">
    <citation type="journal article" date="2015" name="Genome Announc.">
        <title>Draft Genome of the Euendolithic (true boring) Cyanobacterium Mastigocoleus testarum strain BC008.</title>
        <authorList>
            <person name="Guida B.S."/>
            <person name="Garcia-Pichel F."/>
        </authorList>
    </citation>
    <scope>NUCLEOTIDE SEQUENCE [LARGE SCALE GENOMIC DNA]</scope>
    <source>
        <strain evidence="2 4">BC008</strain>
    </source>
</reference>
<comment type="caution">
    <text evidence="2">The sequence shown here is derived from an EMBL/GenBank/DDBJ whole genome shotgun (WGS) entry which is preliminary data.</text>
</comment>
<dbReference type="InterPro" id="IPR029068">
    <property type="entry name" value="Glyas_Bleomycin-R_OHBP_Dase"/>
</dbReference>
<feature type="domain" description="VOC" evidence="1">
    <location>
        <begin position="1"/>
        <end position="115"/>
    </location>
</feature>
<sequence length="118" mass="12805">MFKHIESTIFFVEDINTAAQWYADLLDSKVEYENPNYAFVRGAGMIFGFHPADTKNPTGVGGSVTYWEVSNVSNAIMKLSAKGASLYRGPLKTDLGADAAMLIDPFGNAIGLTTSLVY</sequence>
<dbReference type="SUPFAM" id="SSF54593">
    <property type="entry name" value="Glyoxalase/Bleomycin resistance protein/Dihydroxybiphenyl dioxygenase"/>
    <property type="match status" value="1"/>
</dbReference>
<name>A0A0V7ZP51_9CYAN</name>
<dbReference type="EMBL" id="LMTZ01000095">
    <property type="protein sequence ID" value="KST66692.1"/>
    <property type="molecule type" value="Genomic_DNA"/>
</dbReference>
<gene>
    <name evidence="2" type="ORF">BC008_25715</name>
    <name evidence="3" type="ORF">BC008_26240</name>
</gene>
<dbReference type="RefSeq" id="WP_058183787.1">
    <property type="nucleotide sequence ID" value="NZ_LMTZ01000095.1"/>
</dbReference>
<dbReference type="OrthoDB" id="4548523at2"/>
<evidence type="ECO:0000313" key="2">
    <source>
        <dbReference type="EMBL" id="KST66371.1"/>
    </source>
</evidence>
<dbReference type="PROSITE" id="PS51819">
    <property type="entry name" value="VOC"/>
    <property type="match status" value="1"/>
</dbReference>
<dbReference type="EMBL" id="LMTZ01000097">
    <property type="protein sequence ID" value="KST66371.1"/>
    <property type="molecule type" value="Genomic_DNA"/>
</dbReference>
<evidence type="ECO:0000313" key="4">
    <source>
        <dbReference type="Proteomes" id="UP000053372"/>
    </source>
</evidence>
<keyword evidence="4" id="KW-1185">Reference proteome</keyword>